<proteinExistence type="predicted"/>
<comment type="caution">
    <text evidence="3">The sequence shown here is derived from an EMBL/GenBank/DDBJ whole genome shotgun (WGS) entry which is preliminary data.</text>
</comment>
<reference evidence="3 4" key="1">
    <citation type="journal article" date="2017" name="Nat. Ecol. Evol.">
        <title>Scallop genome provides insights into evolution of bilaterian karyotype and development.</title>
        <authorList>
            <person name="Wang S."/>
            <person name="Zhang J."/>
            <person name="Jiao W."/>
            <person name="Li J."/>
            <person name="Xun X."/>
            <person name="Sun Y."/>
            <person name="Guo X."/>
            <person name="Huan P."/>
            <person name="Dong B."/>
            <person name="Zhang L."/>
            <person name="Hu X."/>
            <person name="Sun X."/>
            <person name="Wang J."/>
            <person name="Zhao C."/>
            <person name="Wang Y."/>
            <person name="Wang D."/>
            <person name="Huang X."/>
            <person name="Wang R."/>
            <person name="Lv J."/>
            <person name="Li Y."/>
            <person name="Zhang Z."/>
            <person name="Liu B."/>
            <person name="Lu W."/>
            <person name="Hui Y."/>
            <person name="Liang J."/>
            <person name="Zhou Z."/>
            <person name="Hou R."/>
            <person name="Li X."/>
            <person name="Liu Y."/>
            <person name="Li H."/>
            <person name="Ning X."/>
            <person name="Lin Y."/>
            <person name="Zhao L."/>
            <person name="Xing Q."/>
            <person name="Dou J."/>
            <person name="Li Y."/>
            <person name="Mao J."/>
            <person name="Guo H."/>
            <person name="Dou H."/>
            <person name="Li T."/>
            <person name="Mu C."/>
            <person name="Jiang W."/>
            <person name="Fu Q."/>
            <person name="Fu X."/>
            <person name="Miao Y."/>
            <person name="Liu J."/>
            <person name="Yu Q."/>
            <person name="Li R."/>
            <person name="Liao H."/>
            <person name="Li X."/>
            <person name="Kong Y."/>
            <person name="Jiang Z."/>
            <person name="Chourrout D."/>
            <person name="Li R."/>
            <person name="Bao Z."/>
        </authorList>
    </citation>
    <scope>NUCLEOTIDE SEQUENCE [LARGE SCALE GENOMIC DNA]</scope>
    <source>
        <strain evidence="3 4">PY_sf001</strain>
    </source>
</reference>
<dbReference type="Pfam" id="PF25273">
    <property type="entry name" value="DUF7869"/>
    <property type="match status" value="1"/>
</dbReference>
<evidence type="ECO:0000313" key="3">
    <source>
        <dbReference type="EMBL" id="OWF49071.1"/>
    </source>
</evidence>
<feature type="domain" description="DUF7869" evidence="2">
    <location>
        <begin position="26"/>
        <end position="122"/>
    </location>
</feature>
<dbReference type="STRING" id="6573.A0A210QKC9"/>
<organism evidence="3 4">
    <name type="scientific">Mizuhopecten yessoensis</name>
    <name type="common">Japanese scallop</name>
    <name type="synonym">Patinopecten yessoensis</name>
    <dbReference type="NCBI Taxonomy" id="6573"/>
    <lineage>
        <taxon>Eukaryota</taxon>
        <taxon>Metazoa</taxon>
        <taxon>Spiralia</taxon>
        <taxon>Lophotrochozoa</taxon>
        <taxon>Mollusca</taxon>
        <taxon>Bivalvia</taxon>
        <taxon>Autobranchia</taxon>
        <taxon>Pteriomorphia</taxon>
        <taxon>Pectinida</taxon>
        <taxon>Pectinoidea</taxon>
        <taxon>Pectinidae</taxon>
        <taxon>Mizuhopecten</taxon>
    </lineage>
</organism>
<dbReference type="PANTHER" id="PTHR34415">
    <property type="entry name" value="INTEGRASE CATALYTIC DOMAIN-CONTAINING PROTEIN"/>
    <property type="match status" value="1"/>
</dbReference>
<evidence type="ECO:0000313" key="4">
    <source>
        <dbReference type="Proteomes" id="UP000242188"/>
    </source>
</evidence>
<dbReference type="Proteomes" id="UP000242188">
    <property type="component" value="Unassembled WGS sequence"/>
</dbReference>
<gene>
    <name evidence="3" type="ORF">KP79_PYT25788</name>
</gene>
<accession>A0A210QKC9</accession>
<sequence>MGVCALLDVSEVVCVLLDVGEGLHVFQYSMMIAGHTKFDSDWHFGVWKLRWRSSDVETLQEVAQSVMKSSRNGHNIPQLVQDDDKLIKFTDWKTYLKPYVKPLKIPRSYHHFVVDSTKPGTVLCKELLDSPTVFINLLKCEDILPSVNDVPVEKVSVGFDPSRQWYLFDNIREFCKSECSKNSTCPKPVVPKSEVNVDETNEMPNHPSKRKGLLLR</sequence>
<dbReference type="EMBL" id="NEDP02003256">
    <property type="protein sequence ID" value="OWF49071.1"/>
    <property type="molecule type" value="Genomic_DNA"/>
</dbReference>
<dbReference type="AlphaFoldDB" id="A0A210QKC9"/>
<name>A0A210QKC9_MIZYE</name>
<evidence type="ECO:0000259" key="2">
    <source>
        <dbReference type="Pfam" id="PF25273"/>
    </source>
</evidence>
<keyword evidence="4" id="KW-1185">Reference proteome</keyword>
<protein>
    <recommendedName>
        <fullName evidence="2">DUF7869 domain-containing protein</fullName>
    </recommendedName>
</protein>
<dbReference type="PANTHER" id="PTHR34415:SF1">
    <property type="entry name" value="INTEGRASE CATALYTIC DOMAIN-CONTAINING PROTEIN"/>
    <property type="match status" value="1"/>
</dbReference>
<feature type="compositionally biased region" description="Basic residues" evidence="1">
    <location>
        <begin position="207"/>
        <end position="216"/>
    </location>
</feature>
<dbReference type="OrthoDB" id="10056684at2759"/>
<evidence type="ECO:0000256" key="1">
    <source>
        <dbReference type="SAM" id="MobiDB-lite"/>
    </source>
</evidence>
<dbReference type="InterPro" id="IPR057191">
    <property type="entry name" value="DUF7869"/>
</dbReference>
<feature type="region of interest" description="Disordered" evidence="1">
    <location>
        <begin position="196"/>
        <end position="216"/>
    </location>
</feature>